<dbReference type="SMART" id="SM00248">
    <property type="entry name" value="ANK"/>
    <property type="match status" value="2"/>
</dbReference>
<accession>A0AAV8SGL7</accession>
<dbReference type="Pfam" id="PF25512">
    <property type="entry name" value="zf-CCCH_AtC3H23"/>
    <property type="match status" value="1"/>
</dbReference>
<evidence type="ECO:0000256" key="1">
    <source>
        <dbReference type="ARBA" id="ARBA00022723"/>
    </source>
</evidence>
<dbReference type="GO" id="GO:0008270">
    <property type="term" value="F:zinc ion binding"/>
    <property type="evidence" value="ECO:0007669"/>
    <property type="project" value="UniProtKB-KW"/>
</dbReference>
<dbReference type="PANTHER" id="PTHR14493:SF91">
    <property type="entry name" value="C3H1-TYPE DOMAIN-CONTAINING PROTEIN"/>
    <property type="match status" value="1"/>
</dbReference>
<keyword evidence="2" id="KW-0677">Repeat</keyword>
<dbReference type="InterPro" id="IPR057444">
    <property type="entry name" value="Znf-CCCH_AtC3H23-like"/>
</dbReference>
<dbReference type="Proteomes" id="UP001159364">
    <property type="component" value="Linkage Group LG11"/>
</dbReference>
<evidence type="ECO:0000313" key="11">
    <source>
        <dbReference type="Proteomes" id="UP001159364"/>
    </source>
</evidence>
<dbReference type="Gene3D" id="3.30.1370.210">
    <property type="match status" value="1"/>
</dbReference>
<dbReference type="SUPFAM" id="SSF48403">
    <property type="entry name" value="Ankyrin repeat"/>
    <property type="match status" value="1"/>
</dbReference>
<dbReference type="PANTHER" id="PTHR14493">
    <property type="entry name" value="UNKEMPT FAMILY MEMBER"/>
    <property type="match status" value="1"/>
</dbReference>
<dbReference type="PROSITE" id="PS50088">
    <property type="entry name" value="ANK_REPEAT"/>
    <property type="match status" value="2"/>
</dbReference>
<dbReference type="PROSITE" id="PS50297">
    <property type="entry name" value="ANK_REP_REGION"/>
    <property type="match status" value="2"/>
</dbReference>
<evidence type="ECO:0000256" key="5">
    <source>
        <dbReference type="ARBA" id="ARBA00023125"/>
    </source>
</evidence>
<evidence type="ECO:0000256" key="7">
    <source>
        <dbReference type="PROSITE-ProRule" id="PRU00723"/>
    </source>
</evidence>
<proteinExistence type="predicted"/>
<name>A0AAV8SGL7_9ROSI</name>
<protein>
    <recommendedName>
        <fullName evidence="9">C3H1-type domain-containing protein</fullName>
    </recommendedName>
</protein>
<dbReference type="InterPro" id="IPR002110">
    <property type="entry name" value="Ankyrin_rpt"/>
</dbReference>
<keyword evidence="6" id="KW-0040">ANK repeat</keyword>
<feature type="domain" description="C3H1-type" evidence="9">
    <location>
        <begin position="297"/>
        <end position="324"/>
    </location>
</feature>
<evidence type="ECO:0000259" key="9">
    <source>
        <dbReference type="PROSITE" id="PS50103"/>
    </source>
</evidence>
<keyword evidence="5" id="KW-0238">DNA-binding</keyword>
<dbReference type="FunFam" id="3.30.1370.210:FF:000009">
    <property type="entry name" value="Zinc finger CCCH domain-containing protein 66"/>
    <property type="match status" value="1"/>
</dbReference>
<evidence type="ECO:0000256" key="6">
    <source>
        <dbReference type="PROSITE-ProRule" id="PRU00023"/>
    </source>
</evidence>
<organism evidence="10 11">
    <name type="scientific">Erythroxylum novogranatense</name>
    <dbReference type="NCBI Taxonomy" id="1862640"/>
    <lineage>
        <taxon>Eukaryota</taxon>
        <taxon>Viridiplantae</taxon>
        <taxon>Streptophyta</taxon>
        <taxon>Embryophyta</taxon>
        <taxon>Tracheophyta</taxon>
        <taxon>Spermatophyta</taxon>
        <taxon>Magnoliopsida</taxon>
        <taxon>eudicotyledons</taxon>
        <taxon>Gunneridae</taxon>
        <taxon>Pentapetalae</taxon>
        <taxon>rosids</taxon>
        <taxon>fabids</taxon>
        <taxon>Malpighiales</taxon>
        <taxon>Erythroxylaceae</taxon>
        <taxon>Erythroxylum</taxon>
    </lineage>
</organism>
<keyword evidence="1 7" id="KW-0479">Metal-binding</keyword>
<dbReference type="InterPro" id="IPR045234">
    <property type="entry name" value="Unkempt-like"/>
</dbReference>
<keyword evidence="4 7" id="KW-0862">Zinc</keyword>
<keyword evidence="3 7" id="KW-0863">Zinc-finger</keyword>
<dbReference type="GO" id="GO:0003677">
    <property type="term" value="F:DNA binding"/>
    <property type="evidence" value="ECO:0007669"/>
    <property type="project" value="UniProtKB-KW"/>
</dbReference>
<dbReference type="SMART" id="SM00356">
    <property type="entry name" value="ZnF_C3H1"/>
    <property type="match status" value="2"/>
</dbReference>
<feature type="repeat" description="ANK" evidence="6">
    <location>
        <begin position="85"/>
        <end position="106"/>
    </location>
</feature>
<evidence type="ECO:0000256" key="2">
    <source>
        <dbReference type="ARBA" id="ARBA00022737"/>
    </source>
</evidence>
<feature type="repeat" description="ANK" evidence="6">
    <location>
        <begin position="120"/>
        <end position="155"/>
    </location>
</feature>
<evidence type="ECO:0000256" key="4">
    <source>
        <dbReference type="ARBA" id="ARBA00022833"/>
    </source>
</evidence>
<comment type="caution">
    <text evidence="10">The sequence shown here is derived from an EMBL/GenBank/DDBJ whole genome shotgun (WGS) entry which is preliminary data.</text>
</comment>
<dbReference type="PRINTS" id="PR01415">
    <property type="entry name" value="ANKYRIN"/>
</dbReference>
<evidence type="ECO:0000256" key="3">
    <source>
        <dbReference type="ARBA" id="ARBA00022771"/>
    </source>
</evidence>
<dbReference type="EMBL" id="JAIWQS010000011">
    <property type="protein sequence ID" value="KAJ8751208.1"/>
    <property type="molecule type" value="Genomic_DNA"/>
</dbReference>
<evidence type="ECO:0000256" key="8">
    <source>
        <dbReference type="SAM" id="MobiDB-lite"/>
    </source>
</evidence>
<dbReference type="PROSITE" id="PS50103">
    <property type="entry name" value="ZF_C3H1"/>
    <property type="match status" value="1"/>
</dbReference>
<dbReference type="AlphaFoldDB" id="A0AAV8SGL7"/>
<keyword evidence="11" id="KW-1185">Reference proteome</keyword>
<sequence>MCGCVDQFMSQAPACMSTPESNSLTEEMTSPIGSLEKKHSFSLLLELAADNDVEGLKRSICEEFEIREVGFWYGRNMLSKKMILEQRTPLMIAAKYGSIDVVRLILLLPEMDTNFSCGTDKSTALHCAASGGSINAVTVVKMLLLAGADPNAVDANGHRPVDVVAAPPKFPSLKTALEELLRSHHVSGCEGDLHASVDSLSSISLPTSFSSEDGLVCSSTSAACKRFNISILSSAEKELPVDPFSADITDHAFTTDEFRMFSFKVLPCSRAYSHDWTECPFVHPGENARRRDPRKFNYSSVPCPDYRKGACRRGDMCEYAHGIFECWLHPAQYRTRFCKDGTKCKRYVCFFAHAPEELRPLYATALPSPRPPAIDYSPASTMFPGSIMAVTTLPPSPSPPPPMPPSDSVSYSTMAWQQQSVSNFNVQSKHPQASRLRTSLNARDVPTEELNALEDFELHQKQFLNENSYASQPNFGTNSPNRSACSIANSDKCSSAKLSACSPSYKLAVLSQPHQQRNTLNPLKKIALSPKNPTDLPSLQAPIGPSSPRRVPQTSEPVSPVNCESPFLGQQQSTGLSSWDNAFSLCHHLRSNNEDSWPKQECGNGNSNWPVQVNEWDNLHQQCSIRLAEEPDVSWVQSVLKEPPGETKEIMGSKTKTQSDVPLQAWLDGLQLDQILAQ</sequence>
<dbReference type="GO" id="GO:0006355">
    <property type="term" value="P:regulation of DNA-templated transcription"/>
    <property type="evidence" value="ECO:0007669"/>
    <property type="project" value="UniProtKB-ARBA"/>
</dbReference>
<dbReference type="Gene3D" id="1.25.40.20">
    <property type="entry name" value="Ankyrin repeat-containing domain"/>
    <property type="match status" value="1"/>
</dbReference>
<feature type="region of interest" description="Disordered" evidence="8">
    <location>
        <begin position="526"/>
        <end position="567"/>
    </location>
</feature>
<dbReference type="Pfam" id="PF00642">
    <property type="entry name" value="zf-CCCH"/>
    <property type="match status" value="1"/>
</dbReference>
<dbReference type="InterPro" id="IPR036770">
    <property type="entry name" value="Ankyrin_rpt-contain_sf"/>
</dbReference>
<gene>
    <name evidence="10" type="ORF">K2173_016389</name>
</gene>
<reference evidence="10 11" key="1">
    <citation type="submission" date="2021-09" db="EMBL/GenBank/DDBJ databases">
        <title>Genomic insights and catalytic innovation underlie evolution of tropane alkaloids biosynthesis.</title>
        <authorList>
            <person name="Wang Y.-J."/>
            <person name="Tian T."/>
            <person name="Huang J.-P."/>
            <person name="Huang S.-X."/>
        </authorList>
    </citation>
    <scope>NUCLEOTIDE SEQUENCE [LARGE SCALE GENOMIC DNA]</scope>
    <source>
        <strain evidence="10">KIB-2018</strain>
        <tissue evidence="10">Leaf</tissue>
    </source>
</reference>
<feature type="zinc finger region" description="C3H1-type" evidence="7">
    <location>
        <begin position="297"/>
        <end position="324"/>
    </location>
</feature>
<dbReference type="Pfam" id="PF12796">
    <property type="entry name" value="Ank_2"/>
    <property type="match status" value="1"/>
</dbReference>
<dbReference type="InterPro" id="IPR000571">
    <property type="entry name" value="Znf_CCCH"/>
</dbReference>
<evidence type="ECO:0000313" key="10">
    <source>
        <dbReference type="EMBL" id="KAJ8751208.1"/>
    </source>
</evidence>